<feature type="domain" description="UDP N-acetylglucosamine O-acyltransferase C-terminal" evidence="6">
    <location>
        <begin position="101"/>
        <end position="141"/>
    </location>
</feature>
<dbReference type="PANTHER" id="PTHR43480:SF1">
    <property type="entry name" value="ACYL-[ACYL-CARRIER-PROTEIN]--UDP-N-ACETYLGLUCOSAMINE O-ACYLTRANSFERASE, MITOCHONDRIAL-RELATED"/>
    <property type="match status" value="1"/>
</dbReference>
<keyword evidence="3 7" id="KW-0808">Transferase</keyword>
<evidence type="ECO:0000256" key="4">
    <source>
        <dbReference type="ARBA" id="ARBA00023098"/>
    </source>
</evidence>
<dbReference type="Pfam" id="PF00132">
    <property type="entry name" value="Hexapep"/>
    <property type="match status" value="1"/>
</dbReference>
<proteinExistence type="predicted"/>
<dbReference type="EMBL" id="CP028913">
    <property type="protein sequence ID" value="AWB95898.1"/>
    <property type="molecule type" value="Genomic_DNA"/>
</dbReference>
<dbReference type="SUPFAM" id="SSF51161">
    <property type="entry name" value="Trimeric LpxA-like enzymes"/>
    <property type="match status" value="1"/>
</dbReference>
<evidence type="ECO:0000259" key="6">
    <source>
        <dbReference type="Pfam" id="PF13720"/>
    </source>
</evidence>
<dbReference type="InterPro" id="IPR001451">
    <property type="entry name" value="Hexapep"/>
</dbReference>
<evidence type="ECO:0000256" key="3">
    <source>
        <dbReference type="ARBA" id="ARBA00022679"/>
    </source>
</evidence>
<name>A0A2S0WX70_9MICO</name>
<dbReference type="InterPro" id="IPR011004">
    <property type="entry name" value="Trimer_LpxA-like_sf"/>
</dbReference>
<dbReference type="KEGG" id="agm:DCE93_09685"/>
<evidence type="ECO:0000313" key="7">
    <source>
        <dbReference type="EMBL" id="AWB95898.1"/>
    </source>
</evidence>
<gene>
    <name evidence="7" type="ORF">DCE93_09685</name>
</gene>
<keyword evidence="2" id="KW-0441">Lipid A biosynthesis</keyword>
<reference evidence="7 8" key="1">
    <citation type="submission" date="2018-04" db="EMBL/GenBank/DDBJ databases">
        <authorList>
            <person name="Li J."/>
        </authorList>
    </citation>
    <scope>NUCLEOTIDE SEQUENCE [LARGE SCALE GENOMIC DNA]</scope>
    <source>
        <strain evidence="8">30A</strain>
    </source>
</reference>
<sequence length="177" mass="18343">MELAGRGVTIGNRNVIREYAQIHQGWKSTTAVGDDAFIMNQVYVAHDCTLGDGVTLASSVLLAGHVTVGTNANLGLGTSVHQGRYIGASAMVGMSSVVTRDIPPFAKAYGSPARVVGANVVGMRRGGIVEEAVVALSALYESDDGPEALSGFSQTDGISEAVIAWQERHGPVESTIG</sequence>
<evidence type="ECO:0000256" key="1">
    <source>
        <dbReference type="ARBA" id="ARBA00022516"/>
    </source>
</evidence>
<dbReference type="Pfam" id="PF13720">
    <property type="entry name" value="Acetyltransf_11"/>
    <property type="match status" value="1"/>
</dbReference>
<keyword evidence="5 7" id="KW-0012">Acyltransferase</keyword>
<evidence type="ECO:0000313" key="8">
    <source>
        <dbReference type="Proteomes" id="UP000244729"/>
    </source>
</evidence>
<dbReference type="GO" id="GO:0016020">
    <property type="term" value="C:membrane"/>
    <property type="evidence" value="ECO:0007669"/>
    <property type="project" value="GOC"/>
</dbReference>
<evidence type="ECO:0000256" key="5">
    <source>
        <dbReference type="ARBA" id="ARBA00023315"/>
    </source>
</evidence>
<dbReference type="Gene3D" id="2.160.10.10">
    <property type="entry name" value="Hexapeptide repeat proteins"/>
    <property type="match status" value="1"/>
</dbReference>
<dbReference type="InterPro" id="IPR010137">
    <property type="entry name" value="Lipid_A_LpxA"/>
</dbReference>
<protein>
    <submittedName>
        <fullName evidence="7">UDP-N-acetylglucosamine acyltransferase</fullName>
    </submittedName>
</protein>
<keyword evidence="4" id="KW-0443">Lipid metabolism</keyword>
<keyword evidence="1" id="KW-0444">Lipid biosynthesis</keyword>
<dbReference type="InterPro" id="IPR029098">
    <property type="entry name" value="Acetyltransf_C"/>
</dbReference>
<organism evidence="7 8">
    <name type="scientific">Agromyces badenianii</name>
    <dbReference type="NCBI Taxonomy" id="2080742"/>
    <lineage>
        <taxon>Bacteria</taxon>
        <taxon>Bacillati</taxon>
        <taxon>Actinomycetota</taxon>
        <taxon>Actinomycetes</taxon>
        <taxon>Micrococcales</taxon>
        <taxon>Microbacteriaceae</taxon>
        <taxon>Agromyces</taxon>
    </lineage>
</organism>
<dbReference type="GO" id="GO:0008780">
    <property type="term" value="F:acyl-[acyl-carrier-protein]-UDP-N-acetylglucosamine O-acyltransferase activity"/>
    <property type="evidence" value="ECO:0007669"/>
    <property type="project" value="InterPro"/>
</dbReference>
<dbReference type="GO" id="GO:0009245">
    <property type="term" value="P:lipid A biosynthetic process"/>
    <property type="evidence" value="ECO:0007669"/>
    <property type="project" value="UniProtKB-KW"/>
</dbReference>
<dbReference type="PANTHER" id="PTHR43480">
    <property type="entry name" value="ACYL-[ACYL-CARRIER-PROTEIN]--UDP-N-ACETYLGLUCOSAMINE O-ACYLTRANSFERASE"/>
    <property type="match status" value="1"/>
</dbReference>
<keyword evidence="8" id="KW-1185">Reference proteome</keyword>
<dbReference type="AlphaFoldDB" id="A0A2S0WX70"/>
<accession>A0A2S0WX70</accession>
<evidence type="ECO:0000256" key="2">
    <source>
        <dbReference type="ARBA" id="ARBA00022556"/>
    </source>
</evidence>
<dbReference type="Proteomes" id="UP000244729">
    <property type="component" value="Chromosome"/>
</dbReference>